<name>A0A7W4JZC7_9PROT</name>
<feature type="domain" description="FAD-binding" evidence="6">
    <location>
        <begin position="4"/>
        <end position="144"/>
    </location>
</feature>
<dbReference type="Proteomes" id="UP000530320">
    <property type="component" value="Unassembled WGS sequence"/>
</dbReference>
<evidence type="ECO:0000313" key="7">
    <source>
        <dbReference type="EMBL" id="MBB2197508.1"/>
    </source>
</evidence>
<dbReference type="PANTHER" id="PTHR43004">
    <property type="entry name" value="TRK SYSTEM POTASSIUM UPTAKE PROTEIN"/>
    <property type="match status" value="1"/>
</dbReference>
<dbReference type="InterPro" id="IPR036249">
    <property type="entry name" value="Thioredoxin-like_sf"/>
</dbReference>
<dbReference type="GO" id="GO:0071949">
    <property type="term" value="F:FAD binding"/>
    <property type="evidence" value="ECO:0007669"/>
    <property type="project" value="InterPro"/>
</dbReference>
<comment type="caution">
    <text evidence="7">The sequence shown here is derived from an EMBL/GenBank/DDBJ whole genome shotgun (WGS) entry which is preliminary data.</text>
</comment>
<dbReference type="RefSeq" id="WP_183008886.1">
    <property type="nucleotide sequence ID" value="NZ_JABEQP010000004.1"/>
</dbReference>
<gene>
    <name evidence="7" type="ORF">HLH44_08565</name>
</gene>
<comment type="cofactor">
    <cofactor evidence="1">
        <name>FAD</name>
        <dbReference type="ChEBI" id="CHEBI:57692"/>
    </cofactor>
</comment>
<dbReference type="InterPro" id="IPR036188">
    <property type="entry name" value="FAD/NAD-bd_sf"/>
</dbReference>
<proteinExistence type="inferred from homology"/>
<dbReference type="InterPro" id="IPR002938">
    <property type="entry name" value="FAD-bd"/>
</dbReference>
<keyword evidence="3" id="KW-0285">Flavoprotein</keyword>
<reference evidence="7 8" key="1">
    <citation type="submission" date="2020-04" db="EMBL/GenBank/DDBJ databases">
        <title>Description of novel Gluconacetobacter.</title>
        <authorList>
            <person name="Sombolestani A."/>
        </authorList>
    </citation>
    <scope>NUCLEOTIDE SEQUENCE [LARGE SCALE GENOMIC DNA]</scope>
    <source>
        <strain evidence="7 8">LMG 22058</strain>
    </source>
</reference>
<dbReference type="Pfam" id="PF21274">
    <property type="entry name" value="Rng_hyd_C"/>
    <property type="match status" value="1"/>
</dbReference>
<evidence type="ECO:0000256" key="1">
    <source>
        <dbReference type="ARBA" id="ARBA00001974"/>
    </source>
</evidence>
<evidence type="ECO:0000259" key="6">
    <source>
        <dbReference type="Pfam" id="PF01494"/>
    </source>
</evidence>
<evidence type="ECO:0000256" key="4">
    <source>
        <dbReference type="ARBA" id="ARBA00022827"/>
    </source>
</evidence>
<keyword evidence="4" id="KW-0274">FAD</keyword>
<dbReference type="NCBIfam" id="NF004832">
    <property type="entry name" value="PRK06184.1"/>
    <property type="match status" value="1"/>
</dbReference>
<evidence type="ECO:0000256" key="2">
    <source>
        <dbReference type="ARBA" id="ARBA00007801"/>
    </source>
</evidence>
<dbReference type="GO" id="GO:0016709">
    <property type="term" value="F:oxidoreductase activity, acting on paired donors, with incorporation or reduction of molecular oxygen, NAD(P)H as one donor, and incorporation of one atom of oxygen"/>
    <property type="evidence" value="ECO:0007669"/>
    <property type="project" value="UniProtKB-ARBA"/>
</dbReference>
<dbReference type="InterPro" id="IPR050641">
    <property type="entry name" value="RIFMO-like"/>
</dbReference>
<dbReference type="SUPFAM" id="SSF51905">
    <property type="entry name" value="FAD/NAD(P)-binding domain"/>
    <property type="match status" value="1"/>
</dbReference>
<feature type="domain" description="FAD-binding" evidence="6">
    <location>
        <begin position="164"/>
        <end position="367"/>
    </location>
</feature>
<organism evidence="7 8">
    <name type="scientific">Gluconacetobacter dulcium</name>
    <dbReference type="NCBI Taxonomy" id="2729096"/>
    <lineage>
        <taxon>Bacteria</taxon>
        <taxon>Pseudomonadati</taxon>
        <taxon>Pseudomonadota</taxon>
        <taxon>Alphaproteobacteria</taxon>
        <taxon>Acetobacterales</taxon>
        <taxon>Acetobacteraceae</taxon>
        <taxon>Gluconacetobacter</taxon>
    </lineage>
</organism>
<evidence type="ECO:0000256" key="3">
    <source>
        <dbReference type="ARBA" id="ARBA00022630"/>
    </source>
</evidence>
<dbReference type="PANTHER" id="PTHR43004:SF19">
    <property type="entry name" value="BINDING MONOOXYGENASE, PUTATIVE (JCVI)-RELATED"/>
    <property type="match status" value="1"/>
</dbReference>
<evidence type="ECO:0000256" key="5">
    <source>
        <dbReference type="SAM" id="MobiDB-lite"/>
    </source>
</evidence>
<dbReference type="Gene3D" id="3.40.30.120">
    <property type="match status" value="1"/>
</dbReference>
<dbReference type="EMBL" id="JABEQP010000004">
    <property type="protein sequence ID" value="MBB2197508.1"/>
    <property type="molecule type" value="Genomic_DNA"/>
</dbReference>
<feature type="compositionally biased region" description="Acidic residues" evidence="5">
    <location>
        <begin position="139"/>
        <end position="155"/>
    </location>
</feature>
<dbReference type="Gene3D" id="3.50.50.60">
    <property type="entry name" value="FAD/NAD(P)-binding domain"/>
    <property type="match status" value="1"/>
</dbReference>
<feature type="region of interest" description="Disordered" evidence="5">
    <location>
        <begin position="138"/>
        <end position="166"/>
    </location>
</feature>
<accession>A0A7W4JZC7</accession>
<comment type="similarity">
    <text evidence="2">Belongs to the PheA/TfdB FAD monooxygenase family.</text>
</comment>
<evidence type="ECO:0000313" key="8">
    <source>
        <dbReference type="Proteomes" id="UP000530320"/>
    </source>
</evidence>
<dbReference type="Pfam" id="PF01494">
    <property type="entry name" value="FAD_binding_3"/>
    <property type="match status" value="2"/>
</dbReference>
<dbReference type="PRINTS" id="PR00420">
    <property type="entry name" value="RNGMNOXGNASE"/>
</dbReference>
<sequence length="526" mass="56106">MSFDTDVLISGAGAAGLTLAIDLARRGVSFRLIEQSAQPFGGSRGKGIQPRTMEIFEDLGFVDRVAAAGGPYPPLCQYRPDGTHQMSLLTEADVSPSPAEPYAAPLMLPQFATEAVMRERLAELGHYPCFGTRLVGFEQDGDGEGDGEDEGEGEGEGGGAGRGEGVTARVEREGGASVIRARFLVGTDGGRSFVRHALAIDFPGETLGVRAIVADVRLEGLDRVAWHRFQLVSPRTQVMICPLAGTDLFQVQAPVALDGEIDLSPAGLTALIGERTGRGDIIVRSVSWSSVYTMNARLADRYRVGRVFIAGDAAHVHPPTGGQGLNTSVQDAYNLGWKLAAVLAGAPEALLDSYEAERRPIASDMLRLSTRLLGEAKQGTMRRDREARQIDLGYRGSSLSVPGSVGGTVLAGDRAPDAPCRGQAGQRTRLFMLFQGPHWTLLGYEARDRPPAIAGVRIVTVGAGHELVDDGGHIAEAYGIEAGQWVLVRPDGYIAGILSSDGLEPQLSRYLAHTMPFRPAERLEKS</sequence>
<dbReference type="Gene3D" id="3.30.9.10">
    <property type="entry name" value="D-Amino Acid Oxidase, subunit A, domain 2"/>
    <property type="match status" value="1"/>
</dbReference>
<dbReference type="SUPFAM" id="SSF52833">
    <property type="entry name" value="Thioredoxin-like"/>
    <property type="match status" value="1"/>
</dbReference>
<dbReference type="AlphaFoldDB" id="A0A7W4JZC7"/>
<protein>
    <submittedName>
        <fullName evidence="7">FAD-dependent oxidoreductase</fullName>
    </submittedName>
</protein>